<dbReference type="PRINTS" id="PR00035">
    <property type="entry name" value="HTHGNTR"/>
</dbReference>
<feature type="domain" description="HTH gntR-type" evidence="4">
    <location>
        <begin position="3"/>
        <end position="70"/>
    </location>
</feature>
<evidence type="ECO:0000256" key="1">
    <source>
        <dbReference type="ARBA" id="ARBA00023015"/>
    </source>
</evidence>
<evidence type="ECO:0000256" key="3">
    <source>
        <dbReference type="ARBA" id="ARBA00023163"/>
    </source>
</evidence>
<keyword evidence="1" id="KW-0805">Transcription regulation</keyword>
<dbReference type="InterPro" id="IPR008920">
    <property type="entry name" value="TF_FadR/GntR_C"/>
</dbReference>
<name>A0A927H5Z4_9BACL</name>
<evidence type="ECO:0000256" key="2">
    <source>
        <dbReference type="ARBA" id="ARBA00023125"/>
    </source>
</evidence>
<dbReference type="Proteomes" id="UP000632125">
    <property type="component" value="Unassembled WGS sequence"/>
</dbReference>
<dbReference type="SUPFAM" id="SSF48008">
    <property type="entry name" value="GntR ligand-binding domain-like"/>
    <property type="match status" value="1"/>
</dbReference>
<keyword evidence="3" id="KW-0804">Transcription</keyword>
<dbReference type="PROSITE" id="PS50949">
    <property type="entry name" value="HTH_GNTR"/>
    <property type="match status" value="1"/>
</dbReference>
<evidence type="ECO:0000313" key="6">
    <source>
        <dbReference type="Proteomes" id="UP000632125"/>
    </source>
</evidence>
<sequence>MASESVRIAYEKILNRIMNGDYMPGDLLSENELAEWLNMSRTPVRMAVYRLESEGYVDLLKNRGIVVKELSLEEMLETVELFDALLKHAFDKVEEYRIDFDLEKIHDYLQKQIIATEEKNYYEYSLNSVAFILSIFQAFRNQVMLETIERLLKKLMITAVISYKRAPHLSHFSATPLNKKLYDYLLNKDYERIKKWAQHYVNSDSYISPKVRSIISSHSKD</sequence>
<dbReference type="CDD" id="cd07377">
    <property type="entry name" value="WHTH_GntR"/>
    <property type="match status" value="1"/>
</dbReference>
<keyword evidence="6" id="KW-1185">Reference proteome</keyword>
<dbReference type="EMBL" id="JACXIY010000013">
    <property type="protein sequence ID" value="MBD2868952.1"/>
    <property type="molecule type" value="Genomic_DNA"/>
</dbReference>
<reference evidence="5" key="1">
    <citation type="submission" date="2020-09" db="EMBL/GenBank/DDBJ databases">
        <title>A novel bacterium of genus Paenibacillus, isolated from South China Sea.</title>
        <authorList>
            <person name="Huang H."/>
            <person name="Mo K."/>
            <person name="Hu Y."/>
        </authorList>
    </citation>
    <scope>NUCLEOTIDE SEQUENCE</scope>
    <source>
        <strain evidence="5">IB182493</strain>
    </source>
</reference>
<dbReference type="InterPro" id="IPR036388">
    <property type="entry name" value="WH-like_DNA-bd_sf"/>
</dbReference>
<evidence type="ECO:0000259" key="4">
    <source>
        <dbReference type="PROSITE" id="PS50949"/>
    </source>
</evidence>
<dbReference type="PANTHER" id="PTHR43537">
    <property type="entry name" value="TRANSCRIPTIONAL REGULATOR, GNTR FAMILY"/>
    <property type="match status" value="1"/>
</dbReference>
<evidence type="ECO:0000313" key="5">
    <source>
        <dbReference type="EMBL" id="MBD2868952.1"/>
    </source>
</evidence>
<dbReference type="InterPro" id="IPR000524">
    <property type="entry name" value="Tscrpt_reg_HTH_GntR"/>
</dbReference>
<dbReference type="GO" id="GO:0003677">
    <property type="term" value="F:DNA binding"/>
    <property type="evidence" value="ECO:0007669"/>
    <property type="project" value="UniProtKB-KW"/>
</dbReference>
<dbReference type="SMART" id="SM00345">
    <property type="entry name" value="HTH_GNTR"/>
    <property type="match status" value="1"/>
</dbReference>
<comment type="caution">
    <text evidence="5">The sequence shown here is derived from an EMBL/GenBank/DDBJ whole genome shotgun (WGS) entry which is preliminary data.</text>
</comment>
<dbReference type="AlphaFoldDB" id="A0A927H5Z4"/>
<dbReference type="PANTHER" id="PTHR43537:SF5">
    <property type="entry name" value="UXU OPERON TRANSCRIPTIONAL REGULATOR"/>
    <property type="match status" value="1"/>
</dbReference>
<proteinExistence type="predicted"/>
<dbReference type="InterPro" id="IPR036390">
    <property type="entry name" value="WH_DNA-bd_sf"/>
</dbReference>
<protein>
    <submittedName>
        <fullName evidence="5">GntR family transcriptional regulator</fullName>
    </submittedName>
</protein>
<keyword evidence="2" id="KW-0238">DNA-binding</keyword>
<accession>A0A927H5Z4</accession>
<dbReference type="RefSeq" id="WP_190860679.1">
    <property type="nucleotide sequence ID" value="NZ_JACXIY010000013.1"/>
</dbReference>
<dbReference type="SUPFAM" id="SSF46785">
    <property type="entry name" value="Winged helix' DNA-binding domain"/>
    <property type="match status" value="1"/>
</dbReference>
<organism evidence="5 6">
    <name type="scientific">Paenibacillus arenilitoris</name>
    <dbReference type="NCBI Taxonomy" id="2772299"/>
    <lineage>
        <taxon>Bacteria</taxon>
        <taxon>Bacillati</taxon>
        <taxon>Bacillota</taxon>
        <taxon>Bacilli</taxon>
        <taxon>Bacillales</taxon>
        <taxon>Paenibacillaceae</taxon>
        <taxon>Paenibacillus</taxon>
    </lineage>
</organism>
<dbReference type="Pfam" id="PF00392">
    <property type="entry name" value="GntR"/>
    <property type="match status" value="1"/>
</dbReference>
<dbReference type="GO" id="GO:0003700">
    <property type="term" value="F:DNA-binding transcription factor activity"/>
    <property type="evidence" value="ECO:0007669"/>
    <property type="project" value="InterPro"/>
</dbReference>
<gene>
    <name evidence="5" type="ORF">IDH41_10205</name>
</gene>
<dbReference type="Gene3D" id="1.10.10.10">
    <property type="entry name" value="Winged helix-like DNA-binding domain superfamily/Winged helix DNA-binding domain"/>
    <property type="match status" value="1"/>
</dbReference>